<sequence length="328" mass="37227">MAKNKKRKQSKLGKDKQENGENQNKKKKSKLQKPSIKKFDNQLHKTQSEFLSSLPTKVRENFFSNKHTDPDTRAEIWSQQADIGEEAVNQYAWATPDEKCIKILKHFSKFGIVEVGCGANAYWSRMMFANGIDVKAYDVSLGQGGQITSGEKKGQSKLQKKESVAVKKFSDGFQIACGGPEVLKEKKNHKRTLFLCYPDEDLMEDEDGNVMESMGASCLEHFKGDTVIHVGELYGDTPSMDQAPWGRSSGAEFQQRLASEYHCILRVRLQNWLHVNDTISVWKRTELCTIVFQGEDDDESDDEVCYRHIPKDQMLPTDIAAPCARHLL</sequence>
<protein>
    <submittedName>
        <fullName evidence="2">Uncharacterized protein</fullName>
    </submittedName>
</protein>
<comment type="caution">
    <text evidence="2">The sequence shown here is derived from an EMBL/GenBank/DDBJ whole genome shotgun (WGS) entry which is preliminary data.</text>
</comment>
<evidence type="ECO:0000313" key="2">
    <source>
        <dbReference type="EMBL" id="GFH44172.1"/>
    </source>
</evidence>
<evidence type="ECO:0000313" key="3">
    <source>
        <dbReference type="Proteomes" id="UP001054902"/>
    </source>
</evidence>
<accession>A0AAD3CDM3</accession>
<evidence type="ECO:0000256" key="1">
    <source>
        <dbReference type="SAM" id="MobiDB-lite"/>
    </source>
</evidence>
<dbReference type="PANTHER" id="PTHR39290:SF6">
    <property type="entry name" value="S-ADENOSYL-L-METHIONINE-DEPENDENT METHYLTRANSFERASES SUPERFAMILY PROTEIN"/>
    <property type="match status" value="1"/>
</dbReference>
<feature type="compositionally biased region" description="Basic residues" evidence="1">
    <location>
        <begin position="1"/>
        <end position="11"/>
    </location>
</feature>
<dbReference type="AlphaFoldDB" id="A0AAD3CDM3"/>
<gene>
    <name evidence="2" type="ORF">CTEN210_00646</name>
</gene>
<name>A0AAD3CDM3_9STRA</name>
<dbReference type="PANTHER" id="PTHR39290">
    <property type="entry name" value="C3H1-TYPE DOMAIN-CONTAINING PROTEIN-RELATED"/>
    <property type="match status" value="1"/>
</dbReference>
<feature type="region of interest" description="Disordered" evidence="1">
    <location>
        <begin position="1"/>
        <end position="38"/>
    </location>
</feature>
<keyword evidence="3" id="KW-1185">Reference proteome</keyword>
<organism evidence="2 3">
    <name type="scientific">Chaetoceros tenuissimus</name>
    <dbReference type="NCBI Taxonomy" id="426638"/>
    <lineage>
        <taxon>Eukaryota</taxon>
        <taxon>Sar</taxon>
        <taxon>Stramenopiles</taxon>
        <taxon>Ochrophyta</taxon>
        <taxon>Bacillariophyta</taxon>
        <taxon>Coscinodiscophyceae</taxon>
        <taxon>Chaetocerotophycidae</taxon>
        <taxon>Chaetocerotales</taxon>
        <taxon>Chaetocerotaceae</taxon>
        <taxon>Chaetoceros</taxon>
    </lineage>
</organism>
<dbReference type="Proteomes" id="UP001054902">
    <property type="component" value="Unassembled WGS sequence"/>
</dbReference>
<reference evidence="2 3" key="1">
    <citation type="journal article" date="2021" name="Sci. Rep.">
        <title>The genome of the diatom Chaetoceros tenuissimus carries an ancient integrated fragment of an extant virus.</title>
        <authorList>
            <person name="Hongo Y."/>
            <person name="Kimura K."/>
            <person name="Takaki Y."/>
            <person name="Yoshida Y."/>
            <person name="Baba S."/>
            <person name="Kobayashi G."/>
            <person name="Nagasaki K."/>
            <person name="Hano T."/>
            <person name="Tomaru Y."/>
        </authorList>
    </citation>
    <scope>NUCLEOTIDE SEQUENCE [LARGE SCALE GENOMIC DNA]</scope>
    <source>
        <strain evidence="2 3">NIES-3715</strain>
    </source>
</reference>
<dbReference type="EMBL" id="BLLK01000019">
    <property type="protein sequence ID" value="GFH44172.1"/>
    <property type="molecule type" value="Genomic_DNA"/>
</dbReference>
<proteinExistence type="predicted"/>